<dbReference type="GO" id="GO:0036149">
    <property type="term" value="P:phosphatidylinositol acyl-chain remodeling"/>
    <property type="evidence" value="ECO:0007669"/>
    <property type="project" value="TreeGrafter"/>
</dbReference>
<feature type="transmembrane region" description="Helical" evidence="1">
    <location>
        <begin position="13"/>
        <end position="37"/>
    </location>
</feature>
<feature type="transmembrane region" description="Helical" evidence="1">
    <location>
        <begin position="350"/>
        <end position="368"/>
    </location>
</feature>
<reference evidence="3 4" key="1">
    <citation type="journal article" date="2023" name="Elife">
        <title>Identification of key yeast species and microbe-microbe interactions impacting larval growth of Drosophila in the wild.</title>
        <authorList>
            <person name="Mure A."/>
            <person name="Sugiura Y."/>
            <person name="Maeda R."/>
            <person name="Honda K."/>
            <person name="Sakurai N."/>
            <person name="Takahashi Y."/>
            <person name="Watada M."/>
            <person name="Katoh T."/>
            <person name="Gotoh A."/>
            <person name="Gotoh Y."/>
            <person name="Taniguchi I."/>
            <person name="Nakamura K."/>
            <person name="Hayashi T."/>
            <person name="Katayama T."/>
            <person name="Uemura T."/>
            <person name="Hattori Y."/>
        </authorList>
    </citation>
    <scope>NUCLEOTIDE SEQUENCE [LARGE SCALE GENOMIC DNA]</scope>
    <source>
        <strain evidence="3 4">PK-24</strain>
    </source>
</reference>
<dbReference type="Proteomes" id="UP001378960">
    <property type="component" value="Unassembled WGS sequence"/>
</dbReference>
<keyword evidence="3" id="KW-0808">Transferase</keyword>
<keyword evidence="3" id="KW-0012">Acyltransferase</keyword>
<organism evidence="3 4">
    <name type="scientific">Pichia kluyveri</name>
    <name type="common">Yeast</name>
    <dbReference type="NCBI Taxonomy" id="36015"/>
    <lineage>
        <taxon>Eukaryota</taxon>
        <taxon>Fungi</taxon>
        <taxon>Dikarya</taxon>
        <taxon>Ascomycota</taxon>
        <taxon>Saccharomycotina</taxon>
        <taxon>Pichiomycetes</taxon>
        <taxon>Pichiales</taxon>
        <taxon>Pichiaceae</taxon>
        <taxon>Pichia</taxon>
    </lineage>
</organism>
<evidence type="ECO:0000313" key="4">
    <source>
        <dbReference type="Proteomes" id="UP001378960"/>
    </source>
</evidence>
<evidence type="ECO:0000256" key="1">
    <source>
        <dbReference type="SAM" id="Phobius"/>
    </source>
</evidence>
<dbReference type="PANTHER" id="PTHR10983:SF16">
    <property type="entry name" value="LYSOCARDIOLIPIN ACYLTRANSFERASE 1"/>
    <property type="match status" value="1"/>
</dbReference>
<protein>
    <submittedName>
        <fullName evidence="3">Acyltransferase</fullName>
    </submittedName>
</protein>
<gene>
    <name evidence="3" type="ORF">DAPK24_025180</name>
</gene>
<feature type="transmembrane region" description="Helical" evidence="1">
    <location>
        <begin position="118"/>
        <end position="137"/>
    </location>
</feature>
<proteinExistence type="predicted"/>
<dbReference type="PANTHER" id="PTHR10983">
    <property type="entry name" value="1-ACYLGLYCEROL-3-PHOSPHATE ACYLTRANSFERASE-RELATED"/>
    <property type="match status" value="1"/>
</dbReference>
<keyword evidence="4" id="KW-1185">Reference proteome</keyword>
<keyword evidence="1" id="KW-0812">Transmembrane</keyword>
<keyword evidence="1" id="KW-0472">Membrane</keyword>
<dbReference type="GO" id="GO:0005783">
    <property type="term" value="C:endoplasmic reticulum"/>
    <property type="evidence" value="ECO:0007669"/>
    <property type="project" value="TreeGrafter"/>
</dbReference>
<keyword evidence="1" id="KW-1133">Transmembrane helix</keyword>
<comment type="caution">
    <text evidence="3">The sequence shown here is derived from an EMBL/GenBank/DDBJ whole genome shotgun (WGS) entry which is preliminary data.</text>
</comment>
<name>A0AAV5R506_PICKL</name>
<dbReference type="SMART" id="SM00563">
    <property type="entry name" value="PlsC"/>
    <property type="match status" value="1"/>
</dbReference>
<dbReference type="InterPro" id="IPR002123">
    <property type="entry name" value="Plipid/glycerol_acylTrfase"/>
</dbReference>
<accession>A0AAV5R506</accession>
<dbReference type="Pfam" id="PF01553">
    <property type="entry name" value="Acyltransferase"/>
    <property type="match status" value="1"/>
</dbReference>
<evidence type="ECO:0000259" key="2">
    <source>
        <dbReference type="SMART" id="SM00563"/>
    </source>
</evidence>
<feature type="domain" description="Phospholipid/glycerol acyltransferase" evidence="2">
    <location>
        <begin position="105"/>
        <end position="227"/>
    </location>
</feature>
<dbReference type="GO" id="GO:0016746">
    <property type="term" value="F:acyltransferase activity"/>
    <property type="evidence" value="ECO:0007669"/>
    <property type="project" value="UniProtKB-KW"/>
</dbReference>
<dbReference type="SUPFAM" id="SSF69593">
    <property type="entry name" value="Glycerol-3-phosphate (1)-acyltransferase"/>
    <property type="match status" value="1"/>
</dbReference>
<dbReference type="AlphaFoldDB" id="A0AAV5R506"/>
<dbReference type="EMBL" id="BTGB01000003">
    <property type="protein sequence ID" value="GMM45943.1"/>
    <property type="molecule type" value="Genomic_DNA"/>
</dbReference>
<sequence>MHPLLNPLHLIRLILLGIFFFSGAIAIVFNQFMFIIWHALTKSSPLQSQLEYTKKSFVVLLTFCTSNFTSHSTISLSFRDEELMKNCLSKNNDGELPLLKFDNSAIIISNHQIYSDWFFLWFLAYLNNTASHFFIVMKKSLENIPILGYGMKNYNFIFLSRNWQNDRLYMESQFRKILKVNEKFWMLIFPEGTNMSHNNRNKSHKFALESNLPVNNCVLLPRIKGLYVASKNLLNENSSKILDFTIGYTGNTKDIMAQDVHTLWKIYIEGISPKKISILVDEHELNAVVPDIFNNELNEDEQMKSLEKWIVKTWSTKEKDMANYYETGKFDVPETHTIEFPLRLHSNWEVVSVYGPTLAVLAVVIGVVKLM</sequence>
<dbReference type="CDD" id="cd07990">
    <property type="entry name" value="LPLAT_LCLAT1-like"/>
    <property type="match status" value="1"/>
</dbReference>
<evidence type="ECO:0000313" key="3">
    <source>
        <dbReference type="EMBL" id="GMM45943.1"/>
    </source>
</evidence>